<evidence type="ECO:0000256" key="8">
    <source>
        <dbReference type="ARBA" id="ARBA00023136"/>
    </source>
</evidence>
<evidence type="ECO:0000256" key="7">
    <source>
        <dbReference type="ARBA" id="ARBA00023010"/>
    </source>
</evidence>
<feature type="non-terminal residue" evidence="11">
    <location>
        <position position="1"/>
    </location>
</feature>
<accession>A0A0G1WJV2</accession>
<comment type="caution">
    <text evidence="11">The sequence shown here is derived from an EMBL/GenBank/DDBJ whole genome shotgun (WGS) entry which is preliminary data.</text>
</comment>
<proteinExistence type="predicted"/>
<sequence>VLLYMLIFYRLPGLVASLALLWYIAVVLAVFKLIPITLSLAGIGGFILSIGMAVDANILVFARMKEELRSQKSFTAALEQGFSRAWPSIRDGNGTTLLVAFILFQFGSSFVKGFAVALSIGIIVSMISALMVTRVLLRLLRGTILERIVKI</sequence>
<dbReference type="GO" id="GO:0005886">
    <property type="term" value="C:plasma membrane"/>
    <property type="evidence" value="ECO:0007669"/>
    <property type="project" value="UniProtKB-SubCell"/>
</dbReference>
<evidence type="ECO:0000256" key="3">
    <source>
        <dbReference type="ARBA" id="ARBA00022475"/>
    </source>
</evidence>
<evidence type="ECO:0000256" key="2">
    <source>
        <dbReference type="ARBA" id="ARBA00022448"/>
    </source>
</evidence>
<reference evidence="11 12" key="1">
    <citation type="journal article" date="2015" name="Nature">
        <title>rRNA introns, odd ribosomes, and small enigmatic genomes across a large radiation of phyla.</title>
        <authorList>
            <person name="Brown C.T."/>
            <person name="Hug L.A."/>
            <person name="Thomas B.C."/>
            <person name="Sharon I."/>
            <person name="Castelle C.J."/>
            <person name="Singh A."/>
            <person name="Wilkins M.J."/>
            <person name="Williams K.H."/>
            <person name="Banfield J.F."/>
        </authorList>
    </citation>
    <scope>NUCLEOTIDE SEQUENCE [LARGE SCALE GENOMIC DNA]</scope>
</reference>
<evidence type="ECO:0000313" key="11">
    <source>
        <dbReference type="EMBL" id="KKW18895.1"/>
    </source>
</evidence>
<keyword evidence="6 9" id="KW-1133">Transmembrane helix</keyword>
<gene>
    <name evidence="11" type="ORF">UY61_C0073G0001</name>
</gene>
<keyword evidence="8 9" id="KW-0472">Membrane</keyword>
<dbReference type="SUPFAM" id="SSF82866">
    <property type="entry name" value="Multidrug efflux transporter AcrB transmembrane domain"/>
    <property type="match status" value="1"/>
</dbReference>
<evidence type="ECO:0000256" key="4">
    <source>
        <dbReference type="ARBA" id="ARBA00022692"/>
    </source>
</evidence>
<dbReference type="Pfam" id="PF02355">
    <property type="entry name" value="SecD_SecF_C"/>
    <property type="match status" value="1"/>
</dbReference>
<dbReference type="AlphaFoldDB" id="A0A0G1WJV2"/>
<evidence type="ECO:0000256" key="9">
    <source>
        <dbReference type="SAM" id="Phobius"/>
    </source>
</evidence>
<organism evidence="11 12">
    <name type="scientific">Candidatus Adlerbacteria bacterium GW2011_GWC1_50_9</name>
    <dbReference type="NCBI Taxonomy" id="1618608"/>
    <lineage>
        <taxon>Bacteria</taxon>
        <taxon>Candidatus Adleribacteriota</taxon>
    </lineage>
</organism>
<dbReference type="PANTHER" id="PTHR30081">
    <property type="entry name" value="PROTEIN-EXPORT MEMBRANE PROTEIN SEC"/>
    <property type="match status" value="1"/>
</dbReference>
<dbReference type="Proteomes" id="UP000034201">
    <property type="component" value="Unassembled WGS sequence"/>
</dbReference>
<keyword evidence="4 9" id="KW-0812">Transmembrane</keyword>
<dbReference type="EMBL" id="LCQQ01000073">
    <property type="protein sequence ID" value="KKW18895.1"/>
    <property type="molecule type" value="Genomic_DNA"/>
</dbReference>
<keyword evidence="3" id="KW-1003">Cell membrane</keyword>
<evidence type="ECO:0000256" key="1">
    <source>
        <dbReference type="ARBA" id="ARBA00004651"/>
    </source>
</evidence>
<comment type="subcellular location">
    <subcellularLocation>
        <location evidence="1">Cell membrane</location>
        <topology evidence="1">Multi-pass membrane protein</topology>
    </subcellularLocation>
</comment>
<name>A0A0G1WJV2_9BACT</name>
<dbReference type="GO" id="GO:0015031">
    <property type="term" value="P:protein transport"/>
    <property type="evidence" value="ECO:0007669"/>
    <property type="project" value="UniProtKB-KW"/>
</dbReference>
<protein>
    <submittedName>
        <fullName evidence="11">Protein translocase subunit SecD</fullName>
    </submittedName>
</protein>
<feature type="transmembrane region" description="Helical" evidence="9">
    <location>
        <begin position="40"/>
        <end position="62"/>
    </location>
</feature>
<keyword evidence="2" id="KW-0813">Transport</keyword>
<dbReference type="PATRIC" id="fig|1618608.3.peg.859"/>
<feature type="domain" description="Protein export membrane protein SecD/SecF C-terminal" evidence="10">
    <location>
        <begin position="2"/>
        <end position="140"/>
    </location>
</feature>
<evidence type="ECO:0000256" key="5">
    <source>
        <dbReference type="ARBA" id="ARBA00022927"/>
    </source>
</evidence>
<dbReference type="InterPro" id="IPR048634">
    <property type="entry name" value="SecD_SecF_C"/>
</dbReference>
<dbReference type="PANTHER" id="PTHR30081:SF1">
    <property type="entry name" value="PROTEIN TRANSLOCASE SUBUNIT SECD"/>
    <property type="match status" value="1"/>
</dbReference>
<feature type="transmembrane region" description="Helical" evidence="9">
    <location>
        <begin position="94"/>
        <end position="111"/>
    </location>
</feature>
<dbReference type="Gene3D" id="1.20.1640.10">
    <property type="entry name" value="Multidrug efflux transporter AcrB transmembrane domain"/>
    <property type="match status" value="1"/>
</dbReference>
<dbReference type="InterPro" id="IPR022813">
    <property type="entry name" value="SecD/SecF_arch_bac"/>
</dbReference>
<keyword evidence="7" id="KW-0811">Translocation</keyword>
<evidence type="ECO:0000259" key="10">
    <source>
        <dbReference type="Pfam" id="PF02355"/>
    </source>
</evidence>
<evidence type="ECO:0000256" key="6">
    <source>
        <dbReference type="ARBA" id="ARBA00022989"/>
    </source>
</evidence>
<evidence type="ECO:0000313" key="12">
    <source>
        <dbReference type="Proteomes" id="UP000034201"/>
    </source>
</evidence>
<feature type="transmembrane region" description="Helical" evidence="9">
    <location>
        <begin position="117"/>
        <end position="137"/>
    </location>
</feature>
<keyword evidence="5" id="KW-0653">Protein transport</keyword>
<feature type="transmembrane region" description="Helical" evidence="9">
    <location>
        <begin position="12"/>
        <end position="34"/>
    </location>
</feature>